<dbReference type="InterPro" id="IPR014729">
    <property type="entry name" value="Rossmann-like_a/b/a_fold"/>
</dbReference>
<dbReference type="PANTHER" id="PTHR43793:SF1">
    <property type="entry name" value="FAD SYNTHASE"/>
    <property type="match status" value="1"/>
</dbReference>
<dbReference type="SUPFAM" id="SSF52374">
    <property type="entry name" value="Nucleotidylyl transferase"/>
    <property type="match status" value="1"/>
</dbReference>
<dbReference type="Pfam" id="PF01467">
    <property type="entry name" value="CTP_transf_like"/>
    <property type="match status" value="1"/>
</dbReference>
<dbReference type="InterPro" id="IPR004821">
    <property type="entry name" value="Cyt_trans-like"/>
</dbReference>
<dbReference type="Proteomes" id="UP000178068">
    <property type="component" value="Unassembled WGS sequence"/>
</dbReference>
<organism evidence="4 5">
    <name type="scientific">Candidatus Woykebacteria bacterium RIFCSPHIGHO2_12_FULL_45_10</name>
    <dbReference type="NCBI Taxonomy" id="1802603"/>
    <lineage>
        <taxon>Bacteria</taxon>
        <taxon>Candidatus Woykeibacteriota</taxon>
    </lineage>
</organism>
<accession>A0A1G1WRX3</accession>
<evidence type="ECO:0000256" key="2">
    <source>
        <dbReference type="ARBA" id="ARBA00022695"/>
    </source>
</evidence>
<keyword evidence="2" id="KW-0548">Nucleotidyltransferase</keyword>
<comment type="caution">
    <text evidence="4">The sequence shown here is derived from an EMBL/GenBank/DDBJ whole genome shotgun (WGS) entry which is preliminary data.</text>
</comment>
<dbReference type="InterPro" id="IPR050385">
    <property type="entry name" value="Archaeal_FAD_synthase"/>
</dbReference>
<dbReference type="GO" id="GO:0016779">
    <property type="term" value="F:nucleotidyltransferase activity"/>
    <property type="evidence" value="ECO:0007669"/>
    <property type="project" value="UniProtKB-KW"/>
</dbReference>
<dbReference type="NCBIfam" id="TIGR00125">
    <property type="entry name" value="cyt_tran_rel"/>
    <property type="match status" value="1"/>
</dbReference>
<reference evidence="4 5" key="1">
    <citation type="journal article" date="2016" name="Nat. Commun.">
        <title>Thousands of microbial genomes shed light on interconnected biogeochemical processes in an aquifer system.</title>
        <authorList>
            <person name="Anantharaman K."/>
            <person name="Brown C.T."/>
            <person name="Hug L.A."/>
            <person name="Sharon I."/>
            <person name="Castelle C.J."/>
            <person name="Probst A.J."/>
            <person name="Thomas B.C."/>
            <person name="Singh A."/>
            <person name="Wilkins M.J."/>
            <person name="Karaoz U."/>
            <person name="Brodie E.L."/>
            <person name="Williams K.H."/>
            <person name="Hubbard S.S."/>
            <person name="Banfield J.F."/>
        </authorList>
    </citation>
    <scope>NUCLEOTIDE SEQUENCE [LARGE SCALE GENOMIC DNA]</scope>
</reference>
<evidence type="ECO:0000313" key="5">
    <source>
        <dbReference type="Proteomes" id="UP000178068"/>
    </source>
</evidence>
<protein>
    <recommendedName>
        <fullName evidence="3">Cytidyltransferase-like domain-containing protein</fullName>
    </recommendedName>
</protein>
<evidence type="ECO:0000259" key="3">
    <source>
        <dbReference type="Pfam" id="PF01467"/>
    </source>
</evidence>
<dbReference type="Gene3D" id="3.40.50.620">
    <property type="entry name" value="HUPs"/>
    <property type="match status" value="1"/>
</dbReference>
<dbReference type="EMBL" id="MHCZ01000003">
    <property type="protein sequence ID" value="OGY30424.1"/>
    <property type="molecule type" value="Genomic_DNA"/>
</dbReference>
<dbReference type="STRING" id="1802603.A3F35_01725"/>
<name>A0A1G1WRX3_9BACT</name>
<proteinExistence type="predicted"/>
<feature type="domain" description="Cytidyltransferase-like" evidence="3">
    <location>
        <begin position="6"/>
        <end position="130"/>
    </location>
</feature>
<gene>
    <name evidence="4" type="ORF">A3F35_01725</name>
</gene>
<evidence type="ECO:0000313" key="4">
    <source>
        <dbReference type="EMBL" id="OGY30424.1"/>
    </source>
</evidence>
<sequence length="136" mass="15905">MRVMSFGTFDILHPGHESFLRGARRLGDHLIAVVARDNFVQKAKGRLPFNNERLRVRQLRRLGIADKVILGSRTHNWFRTLRTNEIDILALGYDQKPTVRELKKHLRLHRLGKVKVIRLRALRPEIYKSSKLGNYS</sequence>
<dbReference type="AlphaFoldDB" id="A0A1G1WRX3"/>
<evidence type="ECO:0000256" key="1">
    <source>
        <dbReference type="ARBA" id="ARBA00022679"/>
    </source>
</evidence>
<keyword evidence="1" id="KW-0808">Transferase</keyword>
<dbReference type="PANTHER" id="PTHR43793">
    <property type="entry name" value="FAD SYNTHASE"/>
    <property type="match status" value="1"/>
</dbReference>